<feature type="compositionally biased region" description="Polar residues" evidence="1">
    <location>
        <begin position="625"/>
        <end position="634"/>
    </location>
</feature>
<feature type="compositionally biased region" description="Basic and acidic residues" evidence="1">
    <location>
        <begin position="485"/>
        <end position="496"/>
    </location>
</feature>
<evidence type="ECO:0000313" key="2">
    <source>
        <dbReference type="EMBL" id="CAF9932065.1"/>
    </source>
</evidence>
<feature type="compositionally biased region" description="Acidic residues" evidence="1">
    <location>
        <begin position="321"/>
        <end position="331"/>
    </location>
</feature>
<proteinExistence type="predicted"/>
<feature type="compositionally biased region" description="Polar residues" evidence="1">
    <location>
        <begin position="25"/>
        <end position="34"/>
    </location>
</feature>
<feature type="compositionally biased region" description="Basic and acidic residues" evidence="1">
    <location>
        <begin position="540"/>
        <end position="550"/>
    </location>
</feature>
<feature type="compositionally biased region" description="Polar residues" evidence="1">
    <location>
        <begin position="418"/>
        <end position="429"/>
    </location>
</feature>
<dbReference type="EMBL" id="CAJPDS010000061">
    <property type="protein sequence ID" value="CAF9932065.1"/>
    <property type="molecule type" value="Genomic_DNA"/>
</dbReference>
<feature type="region of interest" description="Disordered" evidence="1">
    <location>
        <begin position="210"/>
        <end position="354"/>
    </location>
</feature>
<evidence type="ECO:0000313" key="3">
    <source>
        <dbReference type="Proteomes" id="UP000664521"/>
    </source>
</evidence>
<reference evidence="2" key="1">
    <citation type="submission" date="2021-03" db="EMBL/GenBank/DDBJ databases">
        <authorList>
            <person name="Tagirdzhanova G."/>
        </authorList>
    </citation>
    <scope>NUCLEOTIDE SEQUENCE</scope>
</reference>
<feature type="compositionally biased region" description="Basic and acidic residues" evidence="1">
    <location>
        <begin position="577"/>
        <end position="607"/>
    </location>
</feature>
<feature type="compositionally biased region" description="Basic and acidic residues" evidence="1">
    <location>
        <begin position="311"/>
        <end position="320"/>
    </location>
</feature>
<evidence type="ECO:0000256" key="1">
    <source>
        <dbReference type="SAM" id="MobiDB-lite"/>
    </source>
</evidence>
<accession>A0A8H3ISU0</accession>
<feature type="region of interest" description="Disordered" evidence="1">
    <location>
        <begin position="368"/>
        <end position="550"/>
    </location>
</feature>
<feature type="compositionally biased region" description="Basic residues" evidence="1">
    <location>
        <begin position="641"/>
        <end position="657"/>
    </location>
</feature>
<feature type="compositionally biased region" description="Low complexity" evidence="1">
    <location>
        <begin position="7"/>
        <end position="21"/>
    </location>
</feature>
<gene>
    <name evidence="2" type="ORF">HETSPECPRED_008272</name>
</gene>
<keyword evidence="3" id="KW-1185">Reference proteome</keyword>
<name>A0A8H3ISU0_9LECA</name>
<sequence>MAPSPEPSTTTQGPTAQSTTANHLKATTSKTMPSSVRDFSHGQADGARNPFRAVEIPSRDPGIPDPPRLETRLTDTLTNLLARLEQQMKDDEADTVQAVLDDLKEPIRKSIRTHSMRRLMTYLNDSGDQFIDILRDECRPYVLLDLRAELGPPVRVQVEAEFAHQREQKLAELAELDAEKERRAQAEAEFAGQREQKLAQLAELDAEIERKRSAVTTAPPVTVKDEQDEEPSSPIQIKKEAKDDPSSLFFDWDDQGHQNVDNRANDREDDTVPFPFSDPGDGEIIYPAENDVPSIHKDGDDDSSNPHVTKKTVDYSHSESDDSSTLEEPTIEEPTIGELIRDQRRAMSLPSDDNANDLLWISENIGMGETDQSSNYADQEDVGNGPVFGNSGESTDCSRQVDDTSSDQEPFVNDLELSGSSSHCGQEFDTNSDQEDVGRDLTFGDSDESTHHSRQEDDISSDQERDESGESPNHSRQAGETYTGQKDHRAGSRDFPIDIDSLYPSDNADVQLPPSKARQSNATRGSKRKAQAFWDDLDDPAEHDLDDPVEHGQLKVFKMEDGQIRRFRWFKRDTLPPPRNWRELLAKPRADTSTRHGDNNHHNHVEDPPNTQTISTAGYEKKVNKTQPTASTPKTDAVRTGRVKKSMPKKKIIKRSLSRGPQVNIKEEEEDEEL</sequence>
<feature type="region of interest" description="Disordered" evidence="1">
    <location>
        <begin position="1"/>
        <end position="69"/>
    </location>
</feature>
<feature type="compositionally biased region" description="Polar residues" evidence="1">
    <location>
        <begin position="470"/>
        <end position="484"/>
    </location>
</feature>
<comment type="caution">
    <text evidence="2">The sequence shown here is derived from an EMBL/GenBank/DDBJ whole genome shotgun (WGS) entry which is preliminary data.</text>
</comment>
<organism evidence="2 3">
    <name type="scientific">Heterodermia speciosa</name>
    <dbReference type="NCBI Taxonomy" id="116794"/>
    <lineage>
        <taxon>Eukaryota</taxon>
        <taxon>Fungi</taxon>
        <taxon>Dikarya</taxon>
        <taxon>Ascomycota</taxon>
        <taxon>Pezizomycotina</taxon>
        <taxon>Lecanoromycetes</taxon>
        <taxon>OSLEUM clade</taxon>
        <taxon>Lecanoromycetidae</taxon>
        <taxon>Caliciales</taxon>
        <taxon>Physciaceae</taxon>
        <taxon>Heterodermia</taxon>
    </lineage>
</organism>
<dbReference type="Proteomes" id="UP000664521">
    <property type="component" value="Unassembled WGS sequence"/>
</dbReference>
<dbReference type="AlphaFoldDB" id="A0A8H3ISU0"/>
<feature type="region of interest" description="Disordered" evidence="1">
    <location>
        <begin position="577"/>
        <end position="674"/>
    </location>
</feature>
<feature type="compositionally biased region" description="Basic and acidic residues" evidence="1">
    <location>
        <begin position="448"/>
        <end position="468"/>
    </location>
</feature>
<protein>
    <submittedName>
        <fullName evidence="2">Uncharacterized protein</fullName>
    </submittedName>
</protein>